<keyword evidence="1" id="KW-1133">Transmembrane helix</keyword>
<organism evidence="2 3">
    <name type="scientific">Acidipropionibacterium jensenii</name>
    <dbReference type="NCBI Taxonomy" id="1749"/>
    <lineage>
        <taxon>Bacteria</taxon>
        <taxon>Bacillati</taxon>
        <taxon>Actinomycetota</taxon>
        <taxon>Actinomycetes</taxon>
        <taxon>Propionibacteriales</taxon>
        <taxon>Propionibacteriaceae</taxon>
        <taxon>Acidipropionibacterium</taxon>
    </lineage>
</organism>
<gene>
    <name evidence="2" type="ORF">NCTC13652_01615</name>
</gene>
<dbReference type="RefSeq" id="WP_126412721.1">
    <property type="nucleotide sequence ID" value="NZ_JAKDOF010000006.1"/>
</dbReference>
<proteinExistence type="predicted"/>
<dbReference type="PROSITE" id="PS51257">
    <property type="entry name" value="PROKAR_LIPOPROTEIN"/>
    <property type="match status" value="1"/>
</dbReference>
<dbReference type="OrthoDB" id="5187293at2"/>
<evidence type="ECO:0000313" key="2">
    <source>
        <dbReference type="EMBL" id="VEI03412.1"/>
    </source>
</evidence>
<keyword evidence="1" id="KW-0472">Membrane</keyword>
<accession>A0A448NZP1</accession>
<evidence type="ECO:0000256" key="1">
    <source>
        <dbReference type="SAM" id="Phobius"/>
    </source>
</evidence>
<dbReference type="Proteomes" id="UP000277858">
    <property type="component" value="Chromosome"/>
</dbReference>
<dbReference type="EMBL" id="LR134473">
    <property type="protein sequence ID" value="VEI03412.1"/>
    <property type="molecule type" value="Genomic_DNA"/>
</dbReference>
<keyword evidence="1" id="KW-0812">Transmembrane</keyword>
<dbReference type="AlphaFoldDB" id="A0A448NZP1"/>
<feature type="transmembrane region" description="Helical" evidence="1">
    <location>
        <begin position="307"/>
        <end position="327"/>
    </location>
</feature>
<feature type="transmembrane region" description="Helical" evidence="1">
    <location>
        <begin position="27"/>
        <end position="43"/>
    </location>
</feature>
<evidence type="ECO:0000313" key="3">
    <source>
        <dbReference type="Proteomes" id="UP000277858"/>
    </source>
</evidence>
<reference evidence="2 3" key="1">
    <citation type="submission" date="2018-12" db="EMBL/GenBank/DDBJ databases">
        <authorList>
            <consortium name="Pathogen Informatics"/>
        </authorList>
    </citation>
    <scope>NUCLEOTIDE SEQUENCE [LARGE SCALE GENOMIC DNA]</scope>
    <source>
        <strain evidence="2 3">NCTC13652</strain>
    </source>
</reference>
<keyword evidence="3" id="KW-1185">Reference proteome</keyword>
<name>A0A448NZP1_9ACTN</name>
<feature type="transmembrane region" description="Helical" evidence="1">
    <location>
        <begin position="198"/>
        <end position="218"/>
    </location>
</feature>
<dbReference type="STRING" id="1122997.GCA_000425285_02580"/>
<sequence>MRHLHPLAWLLLGGSLAVTVAVAGNPIVTVTVLACAVVISGARRSPRSSAFGAAVKIGLLLGAIVLVIGLFTGPASGNTTVLFTVPRFSMGAGADFGGIYTTYRLAATGTTAIEVLAYSCLVGLMWQACPAGQWCDLAETFLGRAALLLAPLLSLGEAIARVHDTGHPRWGLAPAIVDQDLQIASSWRRYSPHPRPSALSALVAGLTLVVVTALVLAASMLGGISTSLAGGHTIPGPALAGAIACCWALLRPTIGGAALIPRPTGQDVVAAVISLLPVAAVLCAGLGGPDAGQLRTPDGQWPGLPQITVIAVCLATAVVMVLGASVAQRGPDDADTKEAAHA</sequence>
<feature type="transmembrane region" description="Helical" evidence="1">
    <location>
        <begin position="238"/>
        <end position="261"/>
    </location>
</feature>
<protein>
    <submittedName>
        <fullName evidence="2">Uncharacterized protein</fullName>
    </submittedName>
</protein>
<feature type="transmembrane region" description="Helical" evidence="1">
    <location>
        <begin position="268"/>
        <end position="287"/>
    </location>
</feature>
<feature type="transmembrane region" description="Helical" evidence="1">
    <location>
        <begin position="50"/>
        <end position="71"/>
    </location>
</feature>